<proteinExistence type="predicted"/>
<dbReference type="PANTHER" id="PTHR46112">
    <property type="entry name" value="AMINOPEPTIDASE"/>
    <property type="match status" value="1"/>
</dbReference>
<dbReference type="Gene3D" id="3.90.230.10">
    <property type="entry name" value="Creatinase/methionine aminopeptidase superfamily"/>
    <property type="match status" value="1"/>
</dbReference>
<dbReference type="InterPro" id="IPR029149">
    <property type="entry name" value="Creatin/AminoP/Spt16_N"/>
</dbReference>
<evidence type="ECO:0000259" key="3">
    <source>
        <dbReference type="Pfam" id="PF00557"/>
    </source>
</evidence>
<feature type="domain" description="Peptidase M24" evidence="3">
    <location>
        <begin position="137"/>
        <end position="340"/>
    </location>
</feature>
<dbReference type="GO" id="GO:0008235">
    <property type="term" value="F:metalloexopeptidase activity"/>
    <property type="evidence" value="ECO:0007669"/>
    <property type="project" value="UniProtKB-ARBA"/>
</dbReference>
<protein>
    <submittedName>
        <fullName evidence="5">Aminopeptidase P family protein</fullName>
    </submittedName>
</protein>
<name>A0A3D8P3H3_9THEO</name>
<dbReference type="SUPFAM" id="SSF53092">
    <property type="entry name" value="Creatinase/prolidase N-terminal domain"/>
    <property type="match status" value="1"/>
</dbReference>
<dbReference type="InterPro" id="IPR000994">
    <property type="entry name" value="Pept_M24"/>
</dbReference>
<dbReference type="OrthoDB" id="9806388at2"/>
<dbReference type="PROSITE" id="PS00491">
    <property type="entry name" value="PROLINE_PEPTIDASE"/>
    <property type="match status" value="1"/>
</dbReference>
<evidence type="ECO:0000313" key="5">
    <source>
        <dbReference type="EMBL" id="RDV81753.1"/>
    </source>
</evidence>
<feature type="domain" description="Creatinase N-terminal" evidence="4">
    <location>
        <begin position="4"/>
        <end position="129"/>
    </location>
</feature>
<dbReference type="Gene3D" id="3.40.350.10">
    <property type="entry name" value="Creatinase/prolidase N-terminal domain"/>
    <property type="match status" value="1"/>
</dbReference>
<keyword evidence="5" id="KW-0031">Aminopeptidase</keyword>
<dbReference type="Pfam" id="PF00557">
    <property type="entry name" value="Peptidase_M24"/>
    <property type="match status" value="1"/>
</dbReference>
<dbReference type="InterPro" id="IPR000587">
    <property type="entry name" value="Creatinase_N"/>
</dbReference>
<dbReference type="CDD" id="cd01092">
    <property type="entry name" value="APP-like"/>
    <property type="match status" value="1"/>
</dbReference>
<sequence length="359" mass="39224">MINRLERLRVLLREAELEGALILGAENRLYLSGFTGSAGVLYVDAHGAFLLTDGRYATQAREECPGWEVLVKTRVFPEGVAELVKERKIENLGVEAHILTWAQWQALTEALPGIKLIPCRDLVEKLRLIKEPGEIDAIRQALALTEEGFRALLPELKAGVSEREWALKLEFYLRERGAEEVAFPFIVASGPRSALPHGIASGKRIEPGELVVIDIGIKLGRYCSDFTRTVVVGSPTPWQQELYRAILEAQQAAIATVRPGIPAKEVDRAAREVLASYGYGPEIFPHSTGHGLGLAVHEAPRVGEGEETRLEPGMVITIEPGAYLPGQGGIRIEDVVLVTETGAEVLTTTPKEELFTIGG</sequence>
<dbReference type="Proteomes" id="UP000256329">
    <property type="component" value="Unassembled WGS sequence"/>
</dbReference>
<keyword evidence="6" id="KW-1185">Reference proteome</keyword>
<dbReference type="SUPFAM" id="SSF55920">
    <property type="entry name" value="Creatinase/aminopeptidase"/>
    <property type="match status" value="1"/>
</dbReference>
<evidence type="ECO:0000256" key="2">
    <source>
        <dbReference type="ARBA" id="ARBA00022801"/>
    </source>
</evidence>
<dbReference type="GO" id="GO:0004177">
    <property type="term" value="F:aminopeptidase activity"/>
    <property type="evidence" value="ECO:0007669"/>
    <property type="project" value="UniProtKB-KW"/>
</dbReference>
<evidence type="ECO:0000259" key="4">
    <source>
        <dbReference type="Pfam" id="PF01321"/>
    </source>
</evidence>
<evidence type="ECO:0000313" key="6">
    <source>
        <dbReference type="Proteomes" id="UP000256329"/>
    </source>
</evidence>
<evidence type="ECO:0000256" key="1">
    <source>
        <dbReference type="ARBA" id="ARBA00022723"/>
    </source>
</evidence>
<gene>
    <name evidence="5" type="ORF">DXX99_08965</name>
</gene>
<dbReference type="InterPro" id="IPR001131">
    <property type="entry name" value="Peptidase_M24B_aminopep-P_CS"/>
</dbReference>
<dbReference type="GO" id="GO:0046872">
    <property type="term" value="F:metal ion binding"/>
    <property type="evidence" value="ECO:0007669"/>
    <property type="project" value="UniProtKB-KW"/>
</dbReference>
<organism evidence="5 6">
    <name type="scientific">Ammonifex thiophilus</name>
    <dbReference type="NCBI Taxonomy" id="444093"/>
    <lineage>
        <taxon>Bacteria</taxon>
        <taxon>Bacillati</taxon>
        <taxon>Bacillota</taxon>
        <taxon>Clostridia</taxon>
        <taxon>Thermoanaerobacterales</taxon>
        <taxon>Thermoanaerobacteraceae</taxon>
        <taxon>Ammonifex</taxon>
    </lineage>
</organism>
<reference evidence="5 6" key="1">
    <citation type="submission" date="2018-08" db="EMBL/GenBank/DDBJ databases">
        <title>Form III RuBisCO-mediated autotrophy in Thermodesulfobium bacteria.</title>
        <authorList>
            <person name="Toshchakov S.V."/>
            <person name="Kublanov I.V."/>
            <person name="Frolov E."/>
            <person name="Bonch-Osmolovskaya E.A."/>
            <person name="Tourova T.P."/>
            <person name="Chernych N.A."/>
            <person name="Lebedinsky A.V."/>
        </authorList>
    </citation>
    <scope>NUCLEOTIDE SEQUENCE [LARGE SCALE GENOMIC DNA]</scope>
    <source>
        <strain evidence="5 6">SR</strain>
    </source>
</reference>
<comment type="caution">
    <text evidence="5">The sequence shown here is derived from an EMBL/GenBank/DDBJ whole genome shotgun (WGS) entry which is preliminary data.</text>
</comment>
<dbReference type="PANTHER" id="PTHR46112:SF3">
    <property type="entry name" value="AMINOPEPTIDASE YPDF"/>
    <property type="match status" value="1"/>
</dbReference>
<keyword evidence="2" id="KW-0378">Hydrolase</keyword>
<dbReference type="PRINTS" id="PR00599">
    <property type="entry name" value="MAPEPTIDASE"/>
</dbReference>
<dbReference type="InterPro" id="IPR036005">
    <property type="entry name" value="Creatinase/aminopeptidase-like"/>
</dbReference>
<accession>A0A3D8P3H3</accession>
<dbReference type="Pfam" id="PF01321">
    <property type="entry name" value="Creatinase_N"/>
    <property type="match status" value="1"/>
</dbReference>
<dbReference type="EMBL" id="QSLN01000016">
    <property type="protein sequence ID" value="RDV81753.1"/>
    <property type="molecule type" value="Genomic_DNA"/>
</dbReference>
<keyword evidence="5" id="KW-0645">Protease</keyword>
<dbReference type="InterPro" id="IPR050659">
    <property type="entry name" value="Peptidase_M24B"/>
</dbReference>
<keyword evidence="1" id="KW-0479">Metal-binding</keyword>
<dbReference type="InterPro" id="IPR001714">
    <property type="entry name" value="Pept_M24_MAP"/>
</dbReference>
<dbReference type="AlphaFoldDB" id="A0A3D8P3H3"/>